<evidence type="ECO:0000256" key="3">
    <source>
        <dbReference type="ARBA" id="ARBA00023239"/>
    </source>
</evidence>
<gene>
    <name evidence="7 8" type="primary">deoC</name>
    <name evidence="8" type="ordered locus">BMS_2058</name>
</gene>
<dbReference type="InterPro" id="IPR002915">
    <property type="entry name" value="DeoC/FbaB/LacD_aldolase"/>
</dbReference>
<comment type="pathway">
    <text evidence="7">Carbohydrate degradation; 2-deoxy-D-ribose 1-phosphate degradation; D-glyceraldehyde 3-phosphate and acetaldehyde from 2-deoxy-alpha-D-ribose 1-phosphate: step 2/2.</text>
</comment>
<dbReference type="InterPro" id="IPR011343">
    <property type="entry name" value="DeoC"/>
</dbReference>
<dbReference type="AlphaFoldDB" id="E1X340"/>
<dbReference type="STRING" id="862908.BMS_2058"/>
<feature type="active site" description="Proton donor/acceptor" evidence="7">
    <location>
        <position position="181"/>
    </location>
</feature>
<comment type="similarity">
    <text evidence="1 7">Belongs to the DeoC/FbaB aldolase family. DeoC type 1 subfamily.</text>
</comment>
<keyword evidence="4 7" id="KW-0704">Schiff base</keyword>
<organism evidence="8 9">
    <name type="scientific">Halobacteriovorax marinus (strain ATCC BAA-682 / DSM 15412 / SJ)</name>
    <name type="common">Bacteriovorax marinus</name>
    <dbReference type="NCBI Taxonomy" id="862908"/>
    <lineage>
        <taxon>Bacteria</taxon>
        <taxon>Pseudomonadati</taxon>
        <taxon>Bdellovibrionota</taxon>
        <taxon>Bacteriovoracia</taxon>
        <taxon>Bacteriovoracales</taxon>
        <taxon>Halobacteriovoraceae</taxon>
        <taxon>Halobacteriovorax</taxon>
    </lineage>
</organism>
<keyword evidence="9" id="KW-1185">Reference proteome</keyword>
<dbReference type="NCBIfam" id="TIGR00126">
    <property type="entry name" value="deoC"/>
    <property type="match status" value="1"/>
</dbReference>
<dbReference type="GO" id="GO:0006018">
    <property type="term" value="P:2-deoxyribose 1-phosphate catabolic process"/>
    <property type="evidence" value="ECO:0007669"/>
    <property type="project" value="UniProtKB-UniRule"/>
</dbReference>
<evidence type="ECO:0000256" key="1">
    <source>
        <dbReference type="ARBA" id="ARBA00010936"/>
    </source>
</evidence>
<dbReference type="SUPFAM" id="SSF51569">
    <property type="entry name" value="Aldolase"/>
    <property type="match status" value="1"/>
</dbReference>
<dbReference type="eggNOG" id="COG0274">
    <property type="taxonomic scope" value="Bacteria"/>
</dbReference>
<accession>E1X340</accession>
<dbReference type="InterPro" id="IPR013785">
    <property type="entry name" value="Aldolase_TIM"/>
</dbReference>
<dbReference type="SMART" id="SM01133">
    <property type="entry name" value="DeoC"/>
    <property type="match status" value="1"/>
</dbReference>
<dbReference type="EMBL" id="FQ312005">
    <property type="protein sequence ID" value="CBW26870.1"/>
    <property type="molecule type" value="Genomic_DNA"/>
</dbReference>
<evidence type="ECO:0000256" key="6">
    <source>
        <dbReference type="ARBA" id="ARBA00056337"/>
    </source>
</evidence>
<reference evidence="9" key="1">
    <citation type="journal article" date="2013" name="ISME J.">
        <title>A small predatory core genome in the divergent marine Bacteriovorax marinus SJ and the terrestrial Bdellovibrio bacteriovorus.</title>
        <authorList>
            <person name="Crossman L.C."/>
            <person name="Chen H."/>
            <person name="Cerdeno-Tarraga A.M."/>
            <person name="Brooks K."/>
            <person name="Quail M.A."/>
            <person name="Pineiro S.A."/>
            <person name="Hobley L."/>
            <person name="Sockett R.E."/>
            <person name="Bentley S.D."/>
            <person name="Parkhill J."/>
            <person name="Williams H.N."/>
            <person name="Stine O.C."/>
        </authorList>
    </citation>
    <scope>NUCLEOTIDE SEQUENCE [LARGE SCALE GENOMIC DNA]</scope>
    <source>
        <strain evidence="9">ATCC BAA-682 / DSM 15412 / SJ</strain>
    </source>
</reference>
<dbReference type="EC" id="4.1.2.4" evidence="7"/>
<dbReference type="Proteomes" id="UP000008963">
    <property type="component" value="Chromosome"/>
</dbReference>
<evidence type="ECO:0000256" key="7">
    <source>
        <dbReference type="HAMAP-Rule" id="MF_00114"/>
    </source>
</evidence>
<sequence length="220" mass="23513">MKELNRYIDHTLLKPDATKQQIETLCQEARDYNFATVCLNPCWISLAHELLRGSDTGVCTVIGFPLGAMQSATKAFEAKQAIESGASEIDMVLSIGALKDGDDDYVLEDIAGVVRACGKIPVKVIFETCLLNSEEIKRACQLSEKAGAKFVKTSTGFSTSGATIEDVKLMRSSVSELVQVKASGGVRDMESAKAMIEAGATRLGTSSGTKIMQGEKGSGY</sequence>
<dbReference type="CDD" id="cd00959">
    <property type="entry name" value="DeoC"/>
    <property type="match status" value="1"/>
</dbReference>
<feature type="active site" description="Schiff-base intermediate with acetaldehyde" evidence="7">
    <location>
        <position position="152"/>
    </location>
</feature>
<dbReference type="PANTHER" id="PTHR10889">
    <property type="entry name" value="DEOXYRIBOSE-PHOSPHATE ALDOLASE"/>
    <property type="match status" value="1"/>
</dbReference>
<dbReference type="RefSeq" id="WP_014244648.1">
    <property type="nucleotide sequence ID" value="NC_016620.1"/>
</dbReference>
<dbReference type="UniPathway" id="UPA00002">
    <property type="reaction ID" value="UER00468"/>
</dbReference>
<evidence type="ECO:0000256" key="5">
    <source>
        <dbReference type="ARBA" id="ARBA00048791"/>
    </source>
</evidence>
<evidence type="ECO:0000256" key="4">
    <source>
        <dbReference type="ARBA" id="ARBA00023270"/>
    </source>
</evidence>
<evidence type="ECO:0000313" key="8">
    <source>
        <dbReference type="EMBL" id="CBW26870.1"/>
    </source>
</evidence>
<evidence type="ECO:0000256" key="2">
    <source>
        <dbReference type="ARBA" id="ARBA00022490"/>
    </source>
</evidence>
<dbReference type="GO" id="GO:0004139">
    <property type="term" value="F:deoxyribose-phosphate aldolase activity"/>
    <property type="evidence" value="ECO:0007669"/>
    <property type="project" value="UniProtKB-UniRule"/>
</dbReference>
<proteinExistence type="inferred from homology"/>
<comment type="subcellular location">
    <subcellularLocation>
        <location evidence="7">Cytoplasm</location>
    </subcellularLocation>
</comment>
<dbReference type="OrthoDB" id="5292279at2"/>
<protein>
    <recommendedName>
        <fullName evidence="7">Deoxyribose-phosphate aldolase</fullName>
        <shortName evidence="7">DERA</shortName>
        <ecNumber evidence="7">4.1.2.4</ecNumber>
    </recommendedName>
    <alternativeName>
        <fullName evidence="7">2-deoxy-D-ribose 5-phosphate aldolase</fullName>
    </alternativeName>
    <alternativeName>
        <fullName evidence="7">Phosphodeoxyriboaldolase</fullName>
        <shortName evidence="7">Deoxyriboaldolase</shortName>
    </alternativeName>
</protein>
<dbReference type="Gene3D" id="3.20.20.70">
    <property type="entry name" value="Aldolase class I"/>
    <property type="match status" value="1"/>
</dbReference>
<dbReference type="GO" id="GO:0016052">
    <property type="term" value="P:carbohydrate catabolic process"/>
    <property type="evidence" value="ECO:0007669"/>
    <property type="project" value="TreeGrafter"/>
</dbReference>
<feature type="active site" description="Proton donor/acceptor" evidence="7">
    <location>
        <position position="90"/>
    </location>
</feature>
<dbReference type="FunFam" id="3.20.20.70:FF:000044">
    <property type="entry name" value="Deoxyribose-phosphate aldolase"/>
    <property type="match status" value="1"/>
</dbReference>
<evidence type="ECO:0000313" key="9">
    <source>
        <dbReference type="Proteomes" id="UP000008963"/>
    </source>
</evidence>
<dbReference type="PANTHER" id="PTHR10889:SF1">
    <property type="entry name" value="DEOXYRIBOSE-PHOSPHATE ALDOLASE"/>
    <property type="match status" value="1"/>
</dbReference>
<dbReference type="PIRSF" id="PIRSF001357">
    <property type="entry name" value="DeoC"/>
    <property type="match status" value="1"/>
</dbReference>
<dbReference type="GO" id="GO:0005737">
    <property type="term" value="C:cytoplasm"/>
    <property type="evidence" value="ECO:0007669"/>
    <property type="project" value="UniProtKB-SubCell"/>
</dbReference>
<dbReference type="HOGENOM" id="CLU_053595_0_2_7"/>
<dbReference type="GO" id="GO:0009264">
    <property type="term" value="P:deoxyribonucleotide catabolic process"/>
    <property type="evidence" value="ECO:0007669"/>
    <property type="project" value="UniProtKB-UniRule"/>
</dbReference>
<comment type="catalytic activity">
    <reaction evidence="5 7">
        <text>2-deoxy-D-ribose 5-phosphate = D-glyceraldehyde 3-phosphate + acetaldehyde</text>
        <dbReference type="Rhea" id="RHEA:12821"/>
        <dbReference type="ChEBI" id="CHEBI:15343"/>
        <dbReference type="ChEBI" id="CHEBI:59776"/>
        <dbReference type="ChEBI" id="CHEBI:62877"/>
        <dbReference type="EC" id="4.1.2.4"/>
    </reaction>
</comment>
<name>E1X340_HALMS</name>
<dbReference type="Pfam" id="PF01791">
    <property type="entry name" value="DeoC"/>
    <property type="match status" value="1"/>
</dbReference>
<dbReference type="PATRIC" id="fig|862908.3.peg.1957"/>
<dbReference type="HAMAP" id="MF_00114">
    <property type="entry name" value="DeoC_type1"/>
    <property type="match status" value="1"/>
</dbReference>
<dbReference type="KEGG" id="bmx:BMS_2058"/>
<keyword evidence="3 7" id="KW-0456">Lyase</keyword>
<keyword evidence="2 7" id="KW-0963">Cytoplasm</keyword>
<comment type="function">
    <text evidence="6 7">Catalyzes a reversible aldol reaction between acetaldehyde and D-glyceraldehyde 3-phosphate to generate 2-deoxy-D-ribose 5-phosphate.</text>
</comment>
<dbReference type="InterPro" id="IPR028581">
    <property type="entry name" value="DeoC_typeI"/>
</dbReference>